<dbReference type="CDD" id="cd06852">
    <property type="entry name" value="GT_MraY"/>
    <property type="match status" value="1"/>
</dbReference>
<dbReference type="GO" id="GO:0009252">
    <property type="term" value="P:peptidoglycan biosynthetic process"/>
    <property type="evidence" value="ECO:0007669"/>
    <property type="project" value="UniProtKB-UniRule"/>
</dbReference>
<accession>A0A5C1QMW4</accession>
<dbReference type="KEGG" id="ock:EXM22_07855"/>
<keyword evidence="13 15" id="KW-0460">Magnesium</keyword>
<feature type="transmembrane region" description="Helical" evidence="13">
    <location>
        <begin position="96"/>
        <end position="114"/>
    </location>
</feature>
<keyword evidence="11 13" id="KW-0131">Cell cycle</keyword>
<comment type="subcellular location">
    <subcellularLocation>
        <location evidence="13">Cell membrane</location>
        <topology evidence="13">Multi-pass membrane protein</topology>
    </subcellularLocation>
    <subcellularLocation>
        <location evidence="1">Membrane</location>
        <topology evidence="1">Multi-pass membrane protein</topology>
    </subcellularLocation>
</comment>
<name>A0A5C1QMW4_9SPIO</name>
<organism evidence="16 17">
    <name type="scientific">Oceanispirochaeta crateris</name>
    <dbReference type="NCBI Taxonomy" id="2518645"/>
    <lineage>
        <taxon>Bacteria</taxon>
        <taxon>Pseudomonadati</taxon>
        <taxon>Spirochaetota</taxon>
        <taxon>Spirochaetia</taxon>
        <taxon>Spirochaetales</taxon>
        <taxon>Spirochaetaceae</taxon>
        <taxon>Oceanispirochaeta</taxon>
    </lineage>
</organism>
<evidence type="ECO:0000256" key="5">
    <source>
        <dbReference type="ARBA" id="ARBA00022679"/>
    </source>
</evidence>
<comment type="function">
    <text evidence="13">Catalyzes the initial step of the lipid cycle reactions in the biosynthesis of the cell wall peptidoglycan: transfers peptidoglycan precursor phospho-MurNAc-pentapeptide from UDP-MurNAc-pentapeptide onto the lipid carrier undecaprenyl phosphate, yielding undecaprenyl-pyrophosphoryl-MurNAc-pentapeptide, known as lipid I.</text>
</comment>
<dbReference type="OrthoDB" id="9805475at2"/>
<dbReference type="GO" id="GO:0008963">
    <property type="term" value="F:phospho-N-acetylmuramoyl-pentapeptide-transferase activity"/>
    <property type="evidence" value="ECO:0007669"/>
    <property type="project" value="UniProtKB-UniRule"/>
</dbReference>
<dbReference type="GO" id="GO:0051992">
    <property type="term" value="F:UDP-N-acetylmuramoyl-L-alanyl-D-glutamyl-meso-2,6-diaminopimelyl-D-alanyl-D-alanine:undecaprenyl-phosphate transferase activity"/>
    <property type="evidence" value="ECO:0007669"/>
    <property type="project" value="RHEA"/>
</dbReference>
<evidence type="ECO:0000256" key="2">
    <source>
        <dbReference type="ARBA" id="ARBA00005583"/>
    </source>
</evidence>
<keyword evidence="3" id="KW-0997">Cell inner membrane</keyword>
<sequence>MFEAIFYPLVKYFSFFNIFKYISFRSAYAAVTALLLSFLLGPRVIRVLTQLKLGQEVRNDGPETHLTKAGTPTMGGVLIVLSVTVSILLWQDLSEYYTWVILVSLLGFGLLGFLDDYLKISRKSSDGLRSGLKLWGQLLVSLVIMLILYFCQNDHTTLLYIPFLKNPVLDLGLLYIPFGIFLLVGFSNAVNLTDGLDGLATGLMIIALIAFTAIAYLTGHAVFSDYLQIPFLSGSGELTVSSFALMGACVGFLWFNCHPSEIMMGDTGSLAMGGFLATLALILKKEILLVIIGGVFVIETVSVMIQVYSFKKTGKRVFKMAPLHHHFELSGWAESKVVARFWILGGMFAILGLSTLKIQ</sequence>
<dbReference type="AlphaFoldDB" id="A0A5C1QMW4"/>
<dbReference type="Pfam" id="PF00953">
    <property type="entry name" value="Glycos_transf_4"/>
    <property type="match status" value="1"/>
</dbReference>
<feature type="transmembrane region" description="Helical" evidence="13">
    <location>
        <begin position="199"/>
        <end position="218"/>
    </location>
</feature>
<reference evidence="16 17" key="1">
    <citation type="submission" date="2019-02" db="EMBL/GenBank/DDBJ databases">
        <title>Complete Genome Sequence and Methylome Analysis of free living Spirochaetas.</title>
        <authorList>
            <person name="Fomenkov A."/>
            <person name="Dubinina G."/>
            <person name="Leshcheva N."/>
            <person name="Mikheeva N."/>
            <person name="Grabovich M."/>
            <person name="Vincze T."/>
            <person name="Roberts R.J."/>
        </authorList>
    </citation>
    <scope>NUCLEOTIDE SEQUENCE [LARGE SCALE GENOMIC DNA]</scope>
    <source>
        <strain evidence="16 17">K2</strain>
    </source>
</reference>
<feature type="binding site" evidence="15">
    <location>
        <position position="191"/>
    </location>
    <ligand>
        <name>Mg(2+)</name>
        <dbReference type="ChEBI" id="CHEBI:18420"/>
    </ligand>
</feature>
<dbReference type="GO" id="GO:0005886">
    <property type="term" value="C:plasma membrane"/>
    <property type="evidence" value="ECO:0007669"/>
    <property type="project" value="UniProtKB-SubCell"/>
</dbReference>
<dbReference type="UniPathway" id="UPA00219"/>
<dbReference type="Proteomes" id="UP000324209">
    <property type="component" value="Chromosome"/>
</dbReference>
<evidence type="ECO:0000256" key="14">
    <source>
        <dbReference type="NCBIfam" id="TIGR00445"/>
    </source>
</evidence>
<comment type="similarity">
    <text evidence="2 13">Belongs to the glycosyltransferase 4 family. MraY subfamily.</text>
</comment>
<protein>
    <recommendedName>
        <fullName evidence="13 14">Phospho-N-acetylmuramoyl-pentapeptide-transferase</fullName>
        <ecNumber evidence="13 14">2.7.8.13</ecNumber>
    </recommendedName>
    <alternativeName>
        <fullName evidence="13">UDP-MurNAc-pentapeptide phosphotransferase</fullName>
    </alternativeName>
</protein>
<keyword evidence="7 13" id="KW-0133">Cell shape</keyword>
<evidence type="ECO:0000256" key="11">
    <source>
        <dbReference type="ARBA" id="ARBA00023306"/>
    </source>
</evidence>
<dbReference type="GO" id="GO:0051301">
    <property type="term" value="P:cell division"/>
    <property type="evidence" value="ECO:0007669"/>
    <property type="project" value="UniProtKB-KW"/>
</dbReference>
<dbReference type="InterPro" id="IPR003524">
    <property type="entry name" value="PNAcMuramoyl-5peptid_Trfase"/>
</dbReference>
<dbReference type="Pfam" id="PF10555">
    <property type="entry name" value="MraY_sig1"/>
    <property type="match status" value="1"/>
</dbReference>
<evidence type="ECO:0000256" key="9">
    <source>
        <dbReference type="ARBA" id="ARBA00022989"/>
    </source>
</evidence>
<feature type="transmembrane region" description="Helical" evidence="13">
    <location>
        <begin position="27"/>
        <end position="48"/>
    </location>
</feature>
<feature type="transmembrane region" description="Helical" evidence="13">
    <location>
        <begin position="134"/>
        <end position="152"/>
    </location>
</feature>
<evidence type="ECO:0000256" key="1">
    <source>
        <dbReference type="ARBA" id="ARBA00004141"/>
    </source>
</evidence>
<dbReference type="InterPro" id="IPR018480">
    <property type="entry name" value="PNAcMuramoyl-5peptid_Trfase_CS"/>
</dbReference>
<comment type="pathway">
    <text evidence="13">Cell wall biogenesis; peptidoglycan biosynthesis.</text>
</comment>
<keyword evidence="8 13" id="KW-0573">Peptidoglycan synthesis</keyword>
<dbReference type="GO" id="GO:0008360">
    <property type="term" value="P:regulation of cell shape"/>
    <property type="evidence" value="ECO:0007669"/>
    <property type="project" value="UniProtKB-KW"/>
</dbReference>
<keyword evidence="10 13" id="KW-0472">Membrane</keyword>
<evidence type="ECO:0000256" key="10">
    <source>
        <dbReference type="ARBA" id="ARBA00023136"/>
    </source>
</evidence>
<evidence type="ECO:0000256" key="3">
    <source>
        <dbReference type="ARBA" id="ARBA00022519"/>
    </source>
</evidence>
<feature type="transmembrane region" description="Helical" evidence="13">
    <location>
        <begin position="337"/>
        <end position="356"/>
    </location>
</feature>
<feature type="binding site" evidence="15">
    <location>
        <position position="266"/>
    </location>
    <ligand>
        <name>Mg(2+)</name>
        <dbReference type="ChEBI" id="CHEBI:18420"/>
    </ligand>
</feature>
<evidence type="ECO:0000256" key="4">
    <source>
        <dbReference type="ARBA" id="ARBA00022618"/>
    </source>
</evidence>
<keyword evidence="12 13" id="KW-0961">Cell wall biogenesis/degradation</keyword>
<dbReference type="HAMAP" id="MF_00038">
    <property type="entry name" value="MraY"/>
    <property type="match status" value="1"/>
</dbReference>
<dbReference type="PROSITE" id="PS01347">
    <property type="entry name" value="MRAY_1"/>
    <property type="match status" value="1"/>
</dbReference>
<keyword evidence="4 13" id="KW-0132">Cell division</keyword>
<evidence type="ECO:0000256" key="15">
    <source>
        <dbReference type="PIRSR" id="PIRSR600715-1"/>
    </source>
</evidence>
<comment type="catalytic activity">
    <reaction evidence="13">
        <text>UDP-N-acetyl-alpha-D-muramoyl-L-alanyl-gamma-D-glutamyl-meso-2,6-diaminopimeloyl-D-alanyl-D-alanine + di-trans,octa-cis-undecaprenyl phosphate = di-trans,octa-cis-undecaprenyl diphospho-N-acetyl-alpha-D-muramoyl-L-alanyl-D-glutamyl-meso-2,6-diaminopimeloyl-D-alanyl-D-alanine + UMP</text>
        <dbReference type="Rhea" id="RHEA:28386"/>
        <dbReference type="ChEBI" id="CHEBI:57865"/>
        <dbReference type="ChEBI" id="CHEBI:60392"/>
        <dbReference type="ChEBI" id="CHEBI:61386"/>
        <dbReference type="ChEBI" id="CHEBI:61387"/>
        <dbReference type="EC" id="2.7.8.13"/>
    </reaction>
</comment>
<dbReference type="EC" id="2.7.8.13" evidence="13 14"/>
<evidence type="ECO:0000256" key="8">
    <source>
        <dbReference type="ARBA" id="ARBA00022984"/>
    </source>
</evidence>
<evidence type="ECO:0000313" key="16">
    <source>
        <dbReference type="EMBL" id="QEN07906.1"/>
    </source>
</evidence>
<keyword evidence="13 15" id="KW-0479">Metal-binding</keyword>
<dbReference type="PROSITE" id="PS01348">
    <property type="entry name" value="MRAY_2"/>
    <property type="match status" value="1"/>
</dbReference>
<dbReference type="GO" id="GO:0071555">
    <property type="term" value="P:cell wall organization"/>
    <property type="evidence" value="ECO:0007669"/>
    <property type="project" value="UniProtKB-KW"/>
</dbReference>
<dbReference type="NCBIfam" id="TIGR00445">
    <property type="entry name" value="mraY"/>
    <property type="match status" value="1"/>
</dbReference>
<feature type="transmembrane region" description="Helical" evidence="13">
    <location>
        <begin position="288"/>
        <end position="310"/>
    </location>
</feature>
<feature type="transmembrane region" description="Helical" evidence="13">
    <location>
        <begin position="69"/>
        <end position="90"/>
    </location>
</feature>
<feature type="transmembrane region" description="Helical" evidence="13">
    <location>
        <begin position="172"/>
        <end position="192"/>
    </location>
</feature>
<dbReference type="GO" id="GO:0046872">
    <property type="term" value="F:metal ion binding"/>
    <property type="evidence" value="ECO:0007669"/>
    <property type="project" value="UniProtKB-KW"/>
</dbReference>
<dbReference type="EMBL" id="CP036150">
    <property type="protein sequence ID" value="QEN07906.1"/>
    <property type="molecule type" value="Genomic_DNA"/>
</dbReference>
<keyword evidence="6 13" id="KW-0812">Transmembrane</keyword>
<evidence type="ECO:0000256" key="12">
    <source>
        <dbReference type="ARBA" id="ARBA00023316"/>
    </source>
</evidence>
<evidence type="ECO:0000313" key="17">
    <source>
        <dbReference type="Proteomes" id="UP000324209"/>
    </source>
</evidence>
<dbReference type="RefSeq" id="WP_149485986.1">
    <property type="nucleotide sequence ID" value="NZ_CP036150.1"/>
</dbReference>
<dbReference type="PANTHER" id="PTHR22926:SF5">
    <property type="entry name" value="PHOSPHO-N-ACETYLMURAMOYL-PENTAPEPTIDE-TRANSFERASE HOMOLOG"/>
    <property type="match status" value="1"/>
</dbReference>
<keyword evidence="13" id="KW-1003">Cell membrane</keyword>
<feature type="transmembrane region" description="Helical" evidence="13">
    <location>
        <begin position="262"/>
        <end position="282"/>
    </location>
</feature>
<dbReference type="InterPro" id="IPR000715">
    <property type="entry name" value="Glycosyl_transferase_4"/>
</dbReference>
<gene>
    <name evidence="13" type="primary">mraY</name>
    <name evidence="16" type="ORF">EXM22_07855</name>
</gene>
<keyword evidence="17" id="KW-1185">Reference proteome</keyword>
<feature type="transmembrane region" description="Helical" evidence="13">
    <location>
        <begin position="238"/>
        <end position="255"/>
    </location>
</feature>
<evidence type="ECO:0000256" key="7">
    <source>
        <dbReference type="ARBA" id="ARBA00022960"/>
    </source>
</evidence>
<evidence type="ECO:0000256" key="13">
    <source>
        <dbReference type="HAMAP-Rule" id="MF_00038"/>
    </source>
</evidence>
<proteinExistence type="inferred from homology"/>
<keyword evidence="5 13" id="KW-0808">Transferase</keyword>
<evidence type="ECO:0000256" key="6">
    <source>
        <dbReference type="ARBA" id="ARBA00022692"/>
    </source>
</evidence>
<keyword evidence="9 13" id="KW-1133">Transmembrane helix</keyword>
<comment type="cofactor">
    <cofactor evidence="13 15">
        <name>Mg(2+)</name>
        <dbReference type="ChEBI" id="CHEBI:18420"/>
    </cofactor>
</comment>
<dbReference type="PANTHER" id="PTHR22926">
    <property type="entry name" value="PHOSPHO-N-ACETYLMURAMOYL-PENTAPEPTIDE-TRANSFERASE"/>
    <property type="match status" value="1"/>
</dbReference>